<evidence type="ECO:0000256" key="6">
    <source>
        <dbReference type="PIRSR" id="PIRSR000193-1"/>
    </source>
</evidence>
<dbReference type="PANTHER" id="PTHR11645">
    <property type="entry name" value="PYRROLINE-5-CARBOXYLATE REDUCTASE"/>
    <property type="match status" value="1"/>
</dbReference>
<evidence type="ECO:0000259" key="8">
    <source>
        <dbReference type="Pfam" id="PF03807"/>
    </source>
</evidence>
<keyword evidence="4" id="KW-0963">Cytoplasm</keyword>
<dbReference type="InterPro" id="IPR036291">
    <property type="entry name" value="NAD(P)-bd_dom_sf"/>
</dbReference>
<feature type="domain" description="Pyrroline-5-carboxylate reductase catalytic N-terminal" evidence="8">
    <location>
        <begin position="3"/>
        <end position="91"/>
    </location>
</feature>
<comment type="subcellular location">
    <subcellularLocation>
        <location evidence="4">Cytoplasm</location>
    </subcellularLocation>
</comment>
<reference evidence="11" key="2">
    <citation type="submission" date="2024-02" db="EMBL/GenBank/DDBJ databases">
        <title>Neisseria leonii sp. nov.</title>
        <authorList>
            <person name="Boutroux M."/>
            <person name="Favre-Rochex S."/>
            <person name="Gorgette O."/>
            <person name="Touak G."/>
            <person name="Muhle E."/>
            <person name="Chesneau O."/>
            <person name="Clermont D."/>
            <person name="Rahi P."/>
        </authorList>
    </citation>
    <scope>NUCLEOTIDE SEQUENCE</scope>
    <source>
        <strain evidence="11">51.81</strain>
    </source>
</reference>
<dbReference type="GO" id="GO:0005737">
    <property type="term" value="C:cytoplasm"/>
    <property type="evidence" value="ECO:0007669"/>
    <property type="project" value="UniProtKB-SubCell"/>
</dbReference>
<organism evidence="10">
    <name type="scientific">Neisseria leonii</name>
    <dbReference type="NCBI Taxonomy" id="2995413"/>
    <lineage>
        <taxon>Bacteria</taxon>
        <taxon>Pseudomonadati</taxon>
        <taxon>Pseudomonadota</taxon>
        <taxon>Betaproteobacteria</taxon>
        <taxon>Neisseriales</taxon>
        <taxon>Neisseriaceae</taxon>
        <taxon>Neisseria</taxon>
    </lineage>
</organism>
<comment type="catalytic activity">
    <reaction evidence="4">
        <text>L-proline + NAD(+) = (S)-1-pyrroline-5-carboxylate + NADH + 2 H(+)</text>
        <dbReference type="Rhea" id="RHEA:14105"/>
        <dbReference type="ChEBI" id="CHEBI:15378"/>
        <dbReference type="ChEBI" id="CHEBI:17388"/>
        <dbReference type="ChEBI" id="CHEBI:57540"/>
        <dbReference type="ChEBI" id="CHEBI:57945"/>
        <dbReference type="ChEBI" id="CHEBI:60039"/>
        <dbReference type="EC" id="1.5.1.2"/>
    </reaction>
</comment>
<dbReference type="SUPFAM" id="SSF51735">
    <property type="entry name" value="NAD(P)-binding Rossmann-fold domains"/>
    <property type="match status" value="1"/>
</dbReference>
<proteinExistence type="inferred from homology"/>
<dbReference type="Pfam" id="PF14748">
    <property type="entry name" value="P5CR_dimer"/>
    <property type="match status" value="1"/>
</dbReference>
<evidence type="ECO:0000256" key="1">
    <source>
        <dbReference type="ARBA" id="ARBA00005525"/>
    </source>
</evidence>
<keyword evidence="4 7" id="KW-0028">Amino-acid biosynthesis</keyword>
<dbReference type="PIRSF" id="PIRSF000193">
    <property type="entry name" value="Pyrrol-5-carb_rd"/>
    <property type="match status" value="1"/>
</dbReference>
<dbReference type="Pfam" id="PF03807">
    <property type="entry name" value="F420_oxidored"/>
    <property type="match status" value="1"/>
</dbReference>
<evidence type="ECO:0000313" key="10">
    <source>
        <dbReference type="EMBL" id="MDD9328721.1"/>
    </source>
</evidence>
<dbReference type="PROSITE" id="PS00521">
    <property type="entry name" value="P5CR"/>
    <property type="match status" value="1"/>
</dbReference>
<dbReference type="GO" id="GO:0055129">
    <property type="term" value="P:L-proline biosynthetic process"/>
    <property type="evidence" value="ECO:0007669"/>
    <property type="project" value="UniProtKB-UniRule"/>
</dbReference>
<dbReference type="NCBIfam" id="TIGR00112">
    <property type="entry name" value="proC"/>
    <property type="match status" value="1"/>
</dbReference>
<comment type="function">
    <text evidence="4">Catalyzes the reduction of 1-pyrroline-5-carboxylate (PCA) to L-proline.</text>
</comment>
<keyword evidence="3 4" id="KW-0560">Oxidoreductase</keyword>
<dbReference type="Gene3D" id="1.10.3730.10">
    <property type="entry name" value="ProC C-terminal domain-like"/>
    <property type="match status" value="1"/>
</dbReference>
<evidence type="ECO:0000256" key="5">
    <source>
        <dbReference type="NCBIfam" id="TIGR00112"/>
    </source>
</evidence>
<evidence type="ECO:0000313" key="12">
    <source>
        <dbReference type="Proteomes" id="UP001149607"/>
    </source>
</evidence>
<evidence type="ECO:0000256" key="2">
    <source>
        <dbReference type="ARBA" id="ARBA00022857"/>
    </source>
</evidence>
<dbReference type="GO" id="GO:0004735">
    <property type="term" value="F:pyrroline-5-carboxylate reductase activity"/>
    <property type="evidence" value="ECO:0007669"/>
    <property type="project" value="UniProtKB-UniRule"/>
</dbReference>
<evidence type="ECO:0000256" key="3">
    <source>
        <dbReference type="ARBA" id="ARBA00023002"/>
    </source>
</evidence>
<evidence type="ECO:0000313" key="11">
    <source>
        <dbReference type="EMBL" id="WWY02288.1"/>
    </source>
</evidence>
<protein>
    <recommendedName>
        <fullName evidence="4 5">Pyrroline-5-carboxylate reductase</fullName>
        <shortName evidence="4">P5C reductase</shortName>
        <shortName evidence="4">P5CR</shortName>
        <ecNumber evidence="4 5">1.5.1.2</ecNumber>
    </recommendedName>
    <alternativeName>
        <fullName evidence="4">PCA reductase</fullName>
    </alternativeName>
</protein>
<dbReference type="Proteomes" id="UP001149607">
    <property type="component" value="Chromosome"/>
</dbReference>
<dbReference type="InterPro" id="IPR008927">
    <property type="entry name" value="6-PGluconate_DH-like_C_sf"/>
</dbReference>
<evidence type="ECO:0000256" key="4">
    <source>
        <dbReference type="HAMAP-Rule" id="MF_01925"/>
    </source>
</evidence>
<dbReference type="EC" id="1.5.1.2" evidence="4 5"/>
<feature type="binding site" evidence="6">
    <location>
        <begin position="65"/>
        <end position="68"/>
    </location>
    <ligand>
        <name>NADP(+)</name>
        <dbReference type="ChEBI" id="CHEBI:58349"/>
    </ligand>
</feature>
<sequence>MTVYFLGGGNMAEAIIAGLRRARPVLPVHVADRGEEKRRRLAQQYRVAVSEKLPVPTADDVLVLAVKPQDMQTACAGVETGGALVLSVAAGLSTATLSRYLNGHTRIIRVMPNTPSKIGLGVSGLFAPEYIGQTDRDTAEMLMRPAGMTIWLDDENRMHRITGISGSGSAYVFYLLDALAAAAREQGFSAQDARSLSLATFKGAVALAEAQTEDFSVLQQQVTSKGGTTAEAVKVFEARDIAGSIAQGVAACVRRSEEIAAVFEKTPSEAV</sequence>
<dbReference type="FunFam" id="1.10.3730.10:FF:000001">
    <property type="entry name" value="Pyrroline-5-carboxylate reductase"/>
    <property type="match status" value="1"/>
</dbReference>
<feature type="binding site" evidence="6">
    <location>
        <begin position="6"/>
        <end position="11"/>
    </location>
    <ligand>
        <name>NADP(+)</name>
        <dbReference type="ChEBI" id="CHEBI:58349"/>
    </ligand>
</feature>
<name>A0A9X4IEF7_9NEIS</name>
<evidence type="ECO:0000256" key="7">
    <source>
        <dbReference type="RuleBase" id="RU003903"/>
    </source>
</evidence>
<evidence type="ECO:0000259" key="9">
    <source>
        <dbReference type="Pfam" id="PF14748"/>
    </source>
</evidence>
<dbReference type="Gene3D" id="3.40.50.720">
    <property type="entry name" value="NAD(P)-binding Rossmann-like Domain"/>
    <property type="match status" value="1"/>
</dbReference>
<feature type="domain" description="Pyrroline-5-carboxylate reductase dimerisation" evidence="9">
    <location>
        <begin position="155"/>
        <end position="258"/>
    </location>
</feature>
<comment type="catalytic activity">
    <reaction evidence="4 7">
        <text>L-proline + NADP(+) = (S)-1-pyrroline-5-carboxylate + NADPH + 2 H(+)</text>
        <dbReference type="Rhea" id="RHEA:14109"/>
        <dbReference type="ChEBI" id="CHEBI:15378"/>
        <dbReference type="ChEBI" id="CHEBI:17388"/>
        <dbReference type="ChEBI" id="CHEBI:57783"/>
        <dbReference type="ChEBI" id="CHEBI:58349"/>
        <dbReference type="ChEBI" id="CHEBI:60039"/>
        <dbReference type="EC" id="1.5.1.2"/>
    </reaction>
</comment>
<keyword evidence="4 7" id="KW-0641">Proline biosynthesis</keyword>
<keyword evidence="12" id="KW-1185">Reference proteome</keyword>
<dbReference type="EMBL" id="JAPQFL010000009">
    <property type="protein sequence ID" value="MDD9328721.1"/>
    <property type="molecule type" value="Genomic_DNA"/>
</dbReference>
<keyword evidence="2 4" id="KW-0521">NADP</keyword>
<comment type="pathway">
    <text evidence="4 7">Amino-acid biosynthesis; L-proline biosynthesis; L-proline from L-glutamate 5-semialdehyde: step 1/1.</text>
</comment>
<dbReference type="AlphaFoldDB" id="A0A9X4IEF7"/>
<dbReference type="InterPro" id="IPR028939">
    <property type="entry name" value="P5C_Rdtase_cat_N"/>
</dbReference>
<dbReference type="InterPro" id="IPR053790">
    <property type="entry name" value="P5CR-like_CS"/>
</dbReference>
<dbReference type="HAMAP" id="MF_01925">
    <property type="entry name" value="P5C_reductase"/>
    <property type="match status" value="1"/>
</dbReference>
<gene>
    <name evidence="4 10" type="primary">proC</name>
    <name evidence="10" type="ORF">ORY91_002159</name>
    <name evidence="11" type="ORF">V9W64_05990</name>
</gene>
<accession>A0A9X4IEF7</accession>
<dbReference type="PANTHER" id="PTHR11645:SF0">
    <property type="entry name" value="PYRROLINE-5-CARBOXYLATE REDUCTASE 3"/>
    <property type="match status" value="1"/>
</dbReference>
<reference evidence="10" key="1">
    <citation type="submission" date="2022-10" db="EMBL/GenBank/DDBJ databases">
        <authorList>
            <person name="Boutroux M."/>
        </authorList>
    </citation>
    <scope>NUCLEOTIDE SEQUENCE</scope>
    <source>
        <strain evidence="10">51.81</strain>
    </source>
</reference>
<dbReference type="RefSeq" id="WP_274585767.1">
    <property type="nucleotide sequence ID" value="NZ_CP146598.1"/>
</dbReference>
<dbReference type="SUPFAM" id="SSF48179">
    <property type="entry name" value="6-phosphogluconate dehydrogenase C-terminal domain-like"/>
    <property type="match status" value="1"/>
</dbReference>
<comment type="similarity">
    <text evidence="1 4 7">Belongs to the pyrroline-5-carboxylate reductase family.</text>
</comment>
<dbReference type="InterPro" id="IPR000304">
    <property type="entry name" value="Pyrroline-COOH_reductase"/>
</dbReference>
<dbReference type="InterPro" id="IPR029036">
    <property type="entry name" value="P5CR_dimer"/>
</dbReference>
<dbReference type="EMBL" id="CP146598">
    <property type="protein sequence ID" value="WWY02288.1"/>
    <property type="molecule type" value="Genomic_DNA"/>
</dbReference>